<dbReference type="Proteomes" id="UP001076464">
    <property type="component" value="Unassembled WGS sequence"/>
</dbReference>
<proteinExistence type="predicted"/>
<accession>A0ACC6CDG9</accession>
<evidence type="ECO:0000313" key="1">
    <source>
        <dbReference type="EMBL" id="MCY4746389.1"/>
    </source>
</evidence>
<gene>
    <name evidence="1" type="ORF">NYO99_15505</name>
</gene>
<protein>
    <submittedName>
        <fullName evidence="1">Ornithine carbamoyltransferase</fullName>
    </submittedName>
</protein>
<reference evidence="1" key="1">
    <citation type="submission" date="2022-08" db="EMBL/GenBank/DDBJ databases">
        <title>Genome sequencing of Pelomonas sp. UHG3.</title>
        <authorList>
            <person name="So Y."/>
        </authorList>
    </citation>
    <scope>NUCLEOTIDE SEQUENCE</scope>
    <source>
        <strain evidence="1">UHG3</strain>
    </source>
</reference>
<organism evidence="1 2">
    <name type="scientific">Roseateles hydrophilus</name>
    <dbReference type="NCBI Taxonomy" id="2975054"/>
    <lineage>
        <taxon>Bacteria</taxon>
        <taxon>Pseudomonadati</taxon>
        <taxon>Pseudomonadota</taxon>
        <taxon>Betaproteobacteria</taxon>
        <taxon>Burkholderiales</taxon>
        <taxon>Sphaerotilaceae</taxon>
        <taxon>Roseateles</taxon>
    </lineage>
</organism>
<name>A0ACC6CDG9_9BURK</name>
<keyword evidence="2" id="KW-1185">Reference proteome</keyword>
<comment type="caution">
    <text evidence="1">The sequence shown here is derived from an EMBL/GenBank/DDBJ whole genome shotgun (WGS) entry which is preliminary data.</text>
</comment>
<evidence type="ECO:0000313" key="2">
    <source>
        <dbReference type="Proteomes" id="UP001076464"/>
    </source>
</evidence>
<dbReference type="EMBL" id="JAPPUY010000004">
    <property type="protein sequence ID" value="MCY4746389.1"/>
    <property type="molecule type" value="Genomic_DNA"/>
</dbReference>
<sequence>MFPAPRQARPAAADPPGQAAAQSLLQRARELQRLPARYEQVLQGRRLGLMSATPDGEDARLFERAARGLGAYVALIAPPEARVGPQQLDDIGRLLGRLYEAVECQGLGAAVVEQLAAAGNVPVFDGLADASHWLADLASDWADPAPLPQRRCWLVQAMLLAALV</sequence>